<evidence type="ECO:0000313" key="8">
    <source>
        <dbReference type="EMBL" id="KID62646.1"/>
    </source>
</evidence>
<dbReference type="VEuPathDB" id="FungiDB:MAN_07862"/>
<evidence type="ECO:0000256" key="5">
    <source>
        <dbReference type="SAM" id="MobiDB-lite"/>
    </source>
</evidence>
<evidence type="ECO:0000256" key="2">
    <source>
        <dbReference type="ARBA" id="ARBA00022801"/>
    </source>
</evidence>
<keyword evidence="1" id="KW-0547">Nucleotide-binding</keyword>
<dbReference type="Pfam" id="PF00271">
    <property type="entry name" value="Helicase_C"/>
    <property type="match status" value="1"/>
</dbReference>
<dbReference type="InterPro" id="IPR052431">
    <property type="entry name" value="SKI2_subfamily_helicases"/>
</dbReference>
<dbReference type="Gene3D" id="3.40.50.300">
    <property type="entry name" value="P-loop containing nucleotide triphosphate hydrolases"/>
    <property type="match status" value="2"/>
</dbReference>
<dbReference type="GO" id="GO:0005737">
    <property type="term" value="C:cytoplasm"/>
    <property type="evidence" value="ECO:0007669"/>
    <property type="project" value="TreeGrafter"/>
</dbReference>
<dbReference type="GO" id="GO:0005524">
    <property type="term" value="F:ATP binding"/>
    <property type="evidence" value="ECO:0007669"/>
    <property type="project" value="UniProtKB-KW"/>
</dbReference>
<evidence type="ECO:0000256" key="3">
    <source>
        <dbReference type="ARBA" id="ARBA00022806"/>
    </source>
</evidence>
<dbReference type="Proteomes" id="UP000031186">
    <property type="component" value="Unassembled WGS sequence"/>
</dbReference>
<dbReference type="OrthoDB" id="2320933at2759"/>
<accession>A0A0B4FA17</accession>
<feature type="region of interest" description="Disordered" evidence="5">
    <location>
        <begin position="1070"/>
        <end position="1090"/>
    </location>
</feature>
<dbReference type="InterPro" id="IPR055124">
    <property type="entry name" value="PIN-like_DDX60"/>
</dbReference>
<dbReference type="CDD" id="cd18025">
    <property type="entry name" value="DEXHc_DDX60"/>
    <property type="match status" value="1"/>
</dbReference>
<feature type="region of interest" description="Disordered" evidence="5">
    <location>
        <begin position="526"/>
        <end position="545"/>
    </location>
</feature>
<name>A0A0B4FA17_METAF</name>
<dbReference type="EMBL" id="AZNF01000011">
    <property type="protein sequence ID" value="KID62646.1"/>
    <property type="molecule type" value="Genomic_DNA"/>
</dbReference>
<dbReference type="InterPro" id="IPR014001">
    <property type="entry name" value="Helicase_ATP-bd"/>
</dbReference>
<feature type="non-terminal residue" evidence="8">
    <location>
        <position position="1"/>
    </location>
</feature>
<dbReference type="Pfam" id="PF00270">
    <property type="entry name" value="DEAD"/>
    <property type="match status" value="1"/>
</dbReference>
<evidence type="ECO:0000313" key="9">
    <source>
        <dbReference type="Proteomes" id="UP000031186"/>
    </source>
</evidence>
<dbReference type="FunFam" id="3.40.50.300:FF:001039">
    <property type="entry name" value="ATP-dependent RNA helicase DDX60"/>
    <property type="match status" value="1"/>
</dbReference>
<dbReference type="PANTHER" id="PTHR44533:SF4">
    <property type="entry name" value="DEAD_H RNA HELICASE, PUTATIVE-RELATED"/>
    <property type="match status" value="1"/>
</dbReference>
<evidence type="ECO:0000256" key="4">
    <source>
        <dbReference type="ARBA" id="ARBA00022840"/>
    </source>
</evidence>
<gene>
    <name evidence="8" type="ORF">MAN_07862</name>
</gene>
<reference evidence="8 9" key="1">
    <citation type="journal article" date="2014" name="Proc. Natl. Acad. Sci. U.S.A.">
        <title>Trajectory and genomic determinants of fungal-pathogen speciation and host adaptation.</title>
        <authorList>
            <person name="Hu X."/>
            <person name="Xiao G."/>
            <person name="Zheng P."/>
            <person name="Shang Y."/>
            <person name="Su Y."/>
            <person name="Zhang X."/>
            <person name="Liu X."/>
            <person name="Zhan S."/>
            <person name="St Leger R.J."/>
            <person name="Wang C."/>
        </authorList>
    </citation>
    <scope>NUCLEOTIDE SEQUENCE [LARGE SCALE GENOMIC DNA]</scope>
    <source>
        <strain evidence="8 9">ARSEF 549</strain>
    </source>
</reference>
<feature type="domain" description="Helicase ATP-binding" evidence="6">
    <location>
        <begin position="741"/>
        <end position="914"/>
    </location>
</feature>
<dbReference type="SUPFAM" id="SSF52540">
    <property type="entry name" value="P-loop containing nucleoside triphosphate hydrolases"/>
    <property type="match status" value="1"/>
</dbReference>
<dbReference type="InterPro" id="IPR027417">
    <property type="entry name" value="P-loop_NTPase"/>
</dbReference>
<dbReference type="SMART" id="SM00487">
    <property type="entry name" value="DEXDc"/>
    <property type="match status" value="1"/>
</dbReference>
<evidence type="ECO:0000259" key="7">
    <source>
        <dbReference type="PROSITE" id="PS51194"/>
    </source>
</evidence>
<dbReference type="GO" id="GO:0003676">
    <property type="term" value="F:nucleic acid binding"/>
    <property type="evidence" value="ECO:0007669"/>
    <property type="project" value="InterPro"/>
</dbReference>
<dbReference type="InterPro" id="IPR059032">
    <property type="entry name" value="WHD_DDX60"/>
</dbReference>
<dbReference type="InterPro" id="IPR011545">
    <property type="entry name" value="DEAD/DEAH_box_helicase_dom"/>
</dbReference>
<dbReference type="SMART" id="SM00490">
    <property type="entry name" value="HELICc"/>
    <property type="match status" value="1"/>
</dbReference>
<protein>
    <submittedName>
        <fullName evidence="8">DEAD-like helicase</fullName>
    </submittedName>
</protein>
<dbReference type="GO" id="GO:0004386">
    <property type="term" value="F:helicase activity"/>
    <property type="evidence" value="ECO:0007669"/>
    <property type="project" value="UniProtKB-KW"/>
</dbReference>
<keyword evidence="4" id="KW-0067">ATP-binding</keyword>
<feature type="region of interest" description="Disordered" evidence="5">
    <location>
        <begin position="1730"/>
        <end position="1769"/>
    </location>
</feature>
<sequence>MSDGQCKEGETELLLWYKSLSPLRVDIVDHFSGKELFAIHGDSLIFHCITEARVDFTNGFQLLHAIYAVESFLANLQRCGCKFHIVWFADQEELCVPNDVSDALASGYRLVRAIVIKHLEHAVGVAETGESPISFQFESMQGDAFQDYLTHNAIHFFLCLDGQDIDRNSGANSIQYVKVIQYLSLKGYSVALISNIEFVSSKVHASICSPSLSGGHVWVDQMPRTPRITIKGIAEMEASRGTRLSICSPWEDGEPLSSRDMVCLTAISNTLLVESGNDMRDCTVAYIIHLSLLRRLDLSQRACREAPLSKVQQSCLDKFFASFSNICTSVVETMSFKERWDVFDLIDGRILRQILGRLQALALPGCITAEVDKFAALVYQLTLVDVSASIPQCRWRKSASDTAIDAGQHVSPSLLPFSHPALDDFLAPVNMSTAESNDSQVTTKVFEEVSHWHNARVPIDPRHKIRQKGYFAKRRNQLLIASTIAYSASLVNSAGKAIHPETIVSTPECRSSSNEGKDKIRVVVGGSSQRPSHKHNSKKAAQCSGRQNALEEAQRIQAEKMKSKASASIMAWGERSREFETEMNLESRCPKVVKYLAGLSSQDMDTVGGEVTLYLCNSIALMILDARKKGTRMPEMGLLAILWSKLVEISTFAFSQEGAALFNLLARAVKMPTAMVPDTLSKGRKLPFASITSSLSDQLRIPVDSLEFQLTHCGPYMERGFDSMPDPRVPFSPDAWQRDVLDAIDANKSLFVVAPTSAGKTFVSFYAMKKVLQSNDDDVIVYVAPTKALVNQIAAEVQARFSKAYSTPGRSVWAIHTRDYRINNPTGCQILITVPHMLQIMLLAPSNAKTANSWSLRVKRIIFDEVHCIGQSDEGVIWEQLLLLASCPIIALPATVGNPMDFGAWLEGSEKAKGHELEMIVHPHRYSDLRKFIYHPTKDQVFRGLGPAEGLSIPGLDEEQHEMSPFTGIHPGASLINRNRSTINDINFEGRDCFVLWQCMMKHQSKAFPLNDALNPRNALPTILKKGDIARWEAALKEALFAWMQDPSSPFSSVRRDLQSPIIQRHLSTQDEASNLSTCEPSSNDVKPNSKNPGLLASALQLLADLHCHGALPAIVFNYDRQYCEKIISFLEKQLTLAESDWKDTKRMEWKKKRAEYEKWKKTSKTHGKRKDRTSLSSQDGLCKKDMVEEAANQDPSVWESFDPEAILDMFSFADRTKLLDSEFDDIIVSLKKANLKPGIIDALRRGMGVHHAGMNRQYRQVVEMLFRKGFLRVVVATGTLALGINMPCKTVVFFGDSVFLTALNYNQAAGRAGRRGFDLLGNVVFVGMTPERVFEIMSSRLPDLHGQFPLSTTLILRLLGLLHHTGNSEYAVKAIRSIQSQTRLYLGGPSNQMTIRHHLRFSIEYLRRQHLLSHTGAPLNFAGLVGHLYFTENAVFAFHSLLKGGYFHELCRTLHQKPQELHLELVLVLAHLFCRIPLRLGSDESIEDRIHRSPSLVILPPLPKRAETILHEHNNKTLYIFRNYVSSFIDQYLDGQPDNQLPFTKRKVQGTNERDALSIIDHLPPTKLCSPFAALSGFTDDFQSIHDLCTTVRDGVFLEESGVPYIPIHPNDDSRIPWNAYIYDFFKHGDMEALVRDNGIKGGDVWFHLKDFSLILATIITSLTNFFEQGSSTGDAAMMDVQNLSDVLQDDTGDEYASEARDEVDQGAPQHPVALSAKKKKVVLADSWDDDLSSGSSQDENTPSIQPNKRCSVPPVEQASTPNGPNDDEVSLKLVLTAFQQLQLQFNEVFKRVRA</sequence>
<keyword evidence="3" id="KW-0347">Helicase</keyword>
<dbReference type="PANTHER" id="PTHR44533">
    <property type="entry name" value="DEAD/H RNA HELICASE, PUTATIVE-RELATED"/>
    <property type="match status" value="1"/>
</dbReference>
<keyword evidence="9" id="KW-1185">Reference proteome</keyword>
<dbReference type="PROSITE" id="PS51192">
    <property type="entry name" value="HELICASE_ATP_BIND_1"/>
    <property type="match status" value="1"/>
</dbReference>
<dbReference type="PROSITE" id="PS51194">
    <property type="entry name" value="HELICASE_CTER"/>
    <property type="match status" value="1"/>
</dbReference>
<organism evidence="8 9">
    <name type="scientific">Metarhizium anisopliae (strain ARSEF 549)</name>
    <dbReference type="NCBI Taxonomy" id="3151832"/>
    <lineage>
        <taxon>Eukaryota</taxon>
        <taxon>Fungi</taxon>
        <taxon>Dikarya</taxon>
        <taxon>Ascomycota</taxon>
        <taxon>Pezizomycotina</taxon>
        <taxon>Sordariomycetes</taxon>
        <taxon>Hypocreomycetidae</taxon>
        <taxon>Hypocreales</taxon>
        <taxon>Clavicipitaceae</taxon>
        <taxon>Metarhizium</taxon>
    </lineage>
</organism>
<dbReference type="Pfam" id="PF23002">
    <property type="entry name" value="PIN-like_DDX60"/>
    <property type="match status" value="1"/>
</dbReference>
<evidence type="ECO:0000256" key="1">
    <source>
        <dbReference type="ARBA" id="ARBA00022741"/>
    </source>
</evidence>
<evidence type="ECO:0000259" key="6">
    <source>
        <dbReference type="PROSITE" id="PS51192"/>
    </source>
</evidence>
<feature type="domain" description="Helicase C-terminal" evidence="7">
    <location>
        <begin position="1183"/>
        <end position="1357"/>
    </location>
</feature>
<dbReference type="Pfam" id="PF26076">
    <property type="entry name" value="WHD_DDX60"/>
    <property type="match status" value="1"/>
</dbReference>
<dbReference type="GO" id="GO:0016787">
    <property type="term" value="F:hydrolase activity"/>
    <property type="evidence" value="ECO:0007669"/>
    <property type="project" value="UniProtKB-KW"/>
</dbReference>
<comment type="caution">
    <text evidence="8">The sequence shown here is derived from an EMBL/GenBank/DDBJ whole genome shotgun (WGS) entry which is preliminary data.</text>
</comment>
<feature type="compositionally biased region" description="Polar residues" evidence="5">
    <location>
        <begin position="1741"/>
        <end position="1750"/>
    </location>
</feature>
<dbReference type="HOGENOM" id="CLU_002305_2_0_1"/>
<dbReference type="InterPro" id="IPR001650">
    <property type="entry name" value="Helicase_C-like"/>
</dbReference>
<keyword evidence="2" id="KW-0378">Hydrolase</keyword>
<proteinExistence type="predicted"/>